<dbReference type="PANTHER" id="PTHR30388:SF6">
    <property type="entry name" value="XANTHINE DEHYDROGENASE SUBUNIT A-RELATED"/>
    <property type="match status" value="1"/>
</dbReference>
<gene>
    <name evidence="3" type="ORF">QQ008_20290</name>
</gene>
<protein>
    <submittedName>
        <fullName evidence="3">XdhC family protein</fullName>
    </submittedName>
</protein>
<feature type="domain" description="XdhC- CoxI" evidence="1">
    <location>
        <begin position="18"/>
        <end position="81"/>
    </location>
</feature>
<keyword evidence="4" id="KW-1185">Reference proteome</keyword>
<dbReference type="InterPro" id="IPR003777">
    <property type="entry name" value="XdhC_CoxI"/>
</dbReference>
<name>A0ABT8KSM6_9BACT</name>
<dbReference type="Gene3D" id="3.40.50.720">
    <property type="entry name" value="NAD(P)-binding Rossmann-like Domain"/>
    <property type="match status" value="1"/>
</dbReference>
<evidence type="ECO:0000259" key="1">
    <source>
        <dbReference type="Pfam" id="PF02625"/>
    </source>
</evidence>
<evidence type="ECO:0000313" key="4">
    <source>
        <dbReference type="Proteomes" id="UP001172082"/>
    </source>
</evidence>
<dbReference type="Pfam" id="PF02625">
    <property type="entry name" value="XdhC_CoxI"/>
    <property type="match status" value="1"/>
</dbReference>
<dbReference type="InterPro" id="IPR027051">
    <property type="entry name" value="XdhC_Rossmann_dom"/>
</dbReference>
<dbReference type="Proteomes" id="UP001172082">
    <property type="component" value="Unassembled WGS sequence"/>
</dbReference>
<dbReference type="InterPro" id="IPR052698">
    <property type="entry name" value="MoCofactor_Util/Proc"/>
</dbReference>
<proteinExistence type="predicted"/>
<evidence type="ECO:0000313" key="3">
    <source>
        <dbReference type="EMBL" id="MDN5203741.1"/>
    </source>
</evidence>
<evidence type="ECO:0000259" key="2">
    <source>
        <dbReference type="Pfam" id="PF13478"/>
    </source>
</evidence>
<dbReference type="EMBL" id="JAUJEA010000008">
    <property type="protein sequence ID" value="MDN5203741.1"/>
    <property type="molecule type" value="Genomic_DNA"/>
</dbReference>
<dbReference type="RefSeq" id="WP_346753764.1">
    <property type="nucleotide sequence ID" value="NZ_JAUJEA010000008.1"/>
</dbReference>
<organism evidence="3 4">
    <name type="scientific">Splendidivirga corallicola</name>
    <dbReference type="NCBI Taxonomy" id="3051826"/>
    <lineage>
        <taxon>Bacteria</taxon>
        <taxon>Pseudomonadati</taxon>
        <taxon>Bacteroidota</taxon>
        <taxon>Cytophagia</taxon>
        <taxon>Cytophagales</taxon>
        <taxon>Splendidivirgaceae</taxon>
        <taxon>Splendidivirga</taxon>
    </lineage>
</organism>
<feature type="domain" description="XdhC Rossmann" evidence="2">
    <location>
        <begin position="209"/>
        <end position="353"/>
    </location>
</feature>
<reference evidence="3" key="1">
    <citation type="submission" date="2023-06" db="EMBL/GenBank/DDBJ databases">
        <title>Genomic of Parafulvivirga corallium.</title>
        <authorList>
            <person name="Wang G."/>
        </authorList>
    </citation>
    <scope>NUCLEOTIDE SEQUENCE</scope>
    <source>
        <strain evidence="3">BMA10</strain>
    </source>
</reference>
<dbReference type="Pfam" id="PF13478">
    <property type="entry name" value="XdhC_C"/>
    <property type="match status" value="1"/>
</dbReference>
<comment type="caution">
    <text evidence="3">The sequence shown here is derived from an EMBL/GenBank/DDBJ whole genome shotgun (WGS) entry which is preliminary data.</text>
</comment>
<sequence length="386" mass="43194">MNEFQKIIEKYNQIDFSKQKAALATVVRIEGSSYRRPGARMLMTDDGRWTGAISGGCLEGDAMRRAIGIIREGKPELVTYNTYDDESAMYLGIGLGCNGIIDVLIEPLKGESNHRPVELLKKFVKERKRAVLATIYDRGEGAQCEEGERLMLKDEKVIENTFSNANLQDQVREDMLKIAGTGQSETKQYFSQDAPVAVFLEALNPPIHLMVFGGGYDAIPVAKLAKEIGWQVTVTDDCIAHLSPKRFPTADAVKQVDRKAVLDHLHFDAYTAALLISHNYRYDLAVLEQLLQCDVPYIGLLGPSKRADKLFGELKEKDIKLPPNFEDRIYAPVGMNIGAETPDEIALSILAEIQARFKDRPGNFLKDLDGPIHDEYPNDMKEKVMD</sequence>
<accession>A0ABT8KSM6</accession>
<dbReference type="PANTHER" id="PTHR30388">
    <property type="entry name" value="ALDEHYDE OXIDOREDUCTASE MOLYBDENUM COFACTOR ASSEMBLY PROTEIN"/>
    <property type="match status" value="1"/>
</dbReference>